<keyword evidence="2" id="KW-0614">Plasmid</keyword>
<dbReference type="EMBL" id="CP020910">
    <property type="protein sequence ID" value="ARQ13300.1"/>
    <property type="molecule type" value="Genomic_DNA"/>
</dbReference>
<evidence type="ECO:0000313" key="3">
    <source>
        <dbReference type="Proteomes" id="UP000194159"/>
    </source>
</evidence>
<protein>
    <recommendedName>
        <fullName evidence="1">N,N-dimethylformamidase beta subunit-like C-terminal domain-containing protein</fullName>
    </recommendedName>
</protein>
<dbReference type="AlphaFoldDB" id="A0AAN1EMT0"/>
<dbReference type="Proteomes" id="UP000194159">
    <property type="component" value="Plasmid pRetNXC12d"/>
</dbReference>
<feature type="domain" description="N,N-dimethylformamidase beta subunit-like C-terminal" evidence="1">
    <location>
        <begin position="9"/>
        <end position="144"/>
    </location>
</feature>
<gene>
    <name evidence="2" type="ORF">NXC12_PD00202</name>
</gene>
<evidence type="ECO:0000313" key="2">
    <source>
        <dbReference type="EMBL" id="ARQ13300.1"/>
    </source>
</evidence>
<organism evidence="2 3">
    <name type="scientific">Rhizobium etli</name>
    <dbReference type="NCBI Taxonomy" id="29449"/>
    <lineage>
        <taxon>Bacteria</taxon>
        <taxon>Pseudomonadati</taxon>
        <taxon>Pseudomonadota</taxon>
        <taxon>Alphaproteobacteria</taxon>
        <taxon>Hyphomicrobiales</taxon>
        <taxon>Rhizobiaceae</taxon>
        <taxon>Rhizobium/Agrobacterium group</taxon>
        <taxon>Rhizobium</taxon>
    </lineage>
</organism>
<proteinExistence type="predicted"/>
<evidence type="ECO:0000259" key="1">
    <source>
        <dbReference type="Pfam" id="PF20254"/>
    </source>
</evidence>
<geneLocation type="plasmid" evidence="3">
    <name>pretnxc12d</name>
</geneLocation>
<sequence length="165" mass="18237">MGCAPRGARRFPIYRPEHWAFSDTGLFYGDVLGAESHIFGYEVDGLDYEIHDGLPYPTATSKAPEGTEILAIGMAAQMEWTADMAAEDSGLLNEIYENGELLFGEATPEKVEKLKRGNGMIVSFKRGEGEVFHAGSCEWVAGLLRSDPMVEQVTSNVLKRYLRRG</sequence>
<reference evidence="2 3" key="1">
    <citation type="submission" date="2017-04" db="EMBL/GenBank/DDBJ databases">
        <title>Complete genome sequences of Rhizobium genomic linages associated to common bean (phaseolus vulgaris).</title>
        <authorList>
            <person name="Santamaria R.I."/>
            <person name="Bustos P."/>
            <person name="Perez-Carrascal O."/>
            <person name="Martinez-Flores I."/>
            <person name="Juarez S."/>
            <person name="Lozano L."/>
            <person name="Miranda F."/>
            <person name="Vinuesa P."/>
            <person name="Martinez-Romero E."/>
            <person name="Cevallos M.A."/>
            <person name="Romero D."/>
            <person name="Davila G."/>
            <person name="Gonzalez V."/>
        </authorList>
    </citation>
    <scope>NUCLEOTIDE SEQUENCE [LARGE SCALE GENOMIC DNA]</scope>
    <source>
        <strain evidence="2 3">NXC12</strain>
        <plasmid evidence="3">pretnxc12d</plasmid>
    </source>
</reference>
<dbReference type="Pfam" id="PF20254">
    <property type="entry name" value="DMFA2_C"/>
    <property type="match status" value="1"/>
</dbReference>
<dbReference type="InterPro" id="IPR046540">
    <property type="entry name" value="DMFA2_C"/>
</dbReference>
<name>A0AAN1EMT0_RHIET</name>
<accession>A0AAN1EMT0</accession>